<dbReference type="Gene3D" id="3.30.70.1430">
    <property type="entry name" value="Multidrug efflux transporter AcrB pore domain"/>
    <property type="match status" value="2"/>
</dbReference>
<evidence type="ECO:0000256" key="1">
    <source>
        <dbReference type="ARBA" id="ARBA00004429"/>
    </source>
</evidence>
<protein>
    <recommendedName>
        <fullName evidence="9">Efflux pump membrane transporter</fullName>
    </recommendedName>
</protein>
<dbReference type="SUPFAM" id="SSF82693">
    <property type="entry name" value="Multidrug efflux transporter AcrB pore domain, PN1, PN2, PC1 and PC2 subdomains"/>
    <property type="match status" value="3"/>
</dbReference>
<feature type="transmembrane region" description="Helical" evidence="9">
    <location>
        <begin position="898"/>
        <end position="918"/>
    </location>
</feature>
<reference evidence="10 11" key="1">
    <citation type="submission" date="2024-01" db="EMBL/GenBank/DDBJ databases">
        <title>Pseudocitrobacter sp. Endophytic strain Cyp-38L.</title>
        <authorList>
            <person name="Amer M.A."/>
            <person name="Hamed S.M."/>
        </authorList>
    </citation>
    <scope>NUCLEOTIDE SEQUENCE [LARGE SCALE GENOMIC DNA]</scope>
    <source>
        <strain evidence="10 11">Cyp38S</strain>
    </source>
</reference>
<proteinExistence type="inferred from homology"/>
<dbReference type="Pfam" id="PF00873">
    <property type="entry name" value="ACR_tran"/>
    <property type="match status" value="1"/>
</dbReference>
<evidence type="ECO:0000256" key="4">
    <source>
        <dbReference type="ARBA" id="ARBA00022475"/>
    </source>
</evidence>
<dbReference type="Gene3D" id="1.20.1640.10">
    <property type="entry name" value="Multidrug efflux transporter AcrB transmembrane domain"/>
    <property type="match status" value="2"/>
</dbReference>
<gene>
    <name evidence="10" type="ORF">VSR74_11550</name>
</gene>
<evidence type="ECO:0000256" key="9">
    <source>
        <dbReference type="RuleBase" id="RU364070"/>
    </source>
</evidence>
<dbReference type="SUPFAM" id="SSF82714">
    <property type="entry name" value="Multidrug efflux transporter AcrB TolC docking domain, DN and DC subdomains"/>
    <property type="match status" value="2"/>
</dbReference>
<dbReference type="Gene3D" id="3.30.2090.10">
    <property type="entry name" value="Multidrug efflux transporter AcrB TolC docking domain, DN and DC subdomains"/>
    <property type="match status" value="2"/>
</dbReference>
<keyword evidence="11" id="KW-1185">Reference proteome</keyword>
<dbReference type="SUPFAM" id="SSF82866">
    <property type="entry name" value="Multidrug efflux transporter AcrB transmembrane domain"/>
    <property type="match status" value="2"/>
</dbReference>
<organism evidence="10 11">
    <name type="scientific">Pseudocitrobacter cyperus</name>
    <dbReference type="NCBI Taxonomy" id="3112843"/>
    <lineage>
        <taxon>Bacteria</taxon>
        <taxon>Pseudomonadati</taxon>
        <taxon>Pseudomonadota</taxon>
        <taxon>Gammaproteobacteria</taxon>
        <taxon>Enterobacterales</taxon>
        <taxon>Enterobacteriaceae</taxon>
        <taxon>Pseudocitrobacter</taxon>
    </lineage>
</organism>
<evidence type="ECO:0000256" key="2">
    <source>
        <dbReference type="ARBA" id="ARBA00010942"/>
    </source>
</evidence>
<feature type="transmembrane region" description="Helical" evidence="9">
    <location>
        <begin position="872"/>
        <end position="891"/>
    </location>
</feature>
<evidence type="ECO:0000256" key="7">
    <source>
        <dbReference type="ARBA" id="ARBA00022989"/>
    </source>
</evidence>
<evidence type="ECO:0000313" key="10">
    <source>
        <dbReference type="EMBL" id="MEO3990449.1"/>
    </source>
</evidence>
<keyword evidence="8 9" id="KW-0472">Membrane</keyword>
<keyword evidence="4" id="KW-1003">Cell membrane</keyword>
<dbReference type="Gene3D" id="3.30.70.1440">
    <property type="entry name" value="Multidrug efflux transporter AcrB pore domain"/>
    <property type="match status" value="1"/>
</dbReference>
<dbReference type="InterPro" id="IPR027463">
    <property type="entry name" value="AcrB_DN_DC_subdom"/>
</dbReference>
<feature type="transmembrane region" description="Helical" evidence="9">
    <location>
        <begin position="1002"/>
        <end position="1028"/>
    </location>
</feature>
<dbReference type="PANTHER" id="PTHR32063:SF72">
    <property type="entry name" value="MULTIDRUG EXPORT PROTEIN ACRF"/>
    <property type="match status" value="1"/>
</dbReference>
<dbReference type="NCBIfam" id="NF000282">
    <property type="entry name" value="RND_permease_1"/>
    <property type="match status" value="1"/>
</dbReference>
<dbReference type="PRINTS" id="PR00702">
    <property type="entry name" value="ACRIFLAVINRP"/>
</dbReference>
<feature type="transmembrane region" description="Helical" evidence="9">
    <location>
        <begin position="340"/>
        <end position="359"/>
    </location>
</feature>
<feature type="transmembrane region" description="Helical" evidence="9">
    <location>
        <begin position="969"/>
        <end position="990"/>
    </location>
</feature>
<sequence length="1037" mass="111855">MANFFIKRPIFAWVLAIILMMAGVLAILQLPVAQYPTIAPPAVSISANYPGADAQTVQDTVTQVIEQNMNGIDNLMYMSSTSDSAGSVTITLTFQSGTDPDIAQVQVQNKLQLATPLLPQEVQQQGISVEKSSSSFLMVAGFVSDNPATTQDDISDYVASNIKDSISRINGVGDVQLFGAQYAMRIWLDANLLNKYHLTPVDVINQLKVQNDQIAAGQLGGTPALPGQQLNASIIAQTRLKDPTEFGKVTLRVNSDGSVVHLKDVARIELGGENYNVVARINGNPASGLGIKLATGANALDTAKAIKDKLAELQPFFPQGMKVVYPYDTTPFVKISINEVVKTLFEAIVLVFLVMYLFLQNLRATLIPTIAVPVVLLGTFAILSAFGYSINTLTMFGMVLAIGLLVDDAIVVVENVERVMVEENLPPGEATEKSMSQIQGALVGIAMVLSAVFIPMAFFGGSTGAIYRQFSITIVSAMALSVLVALILTPALCATLLKPVSPGEHAHKGGFFGWFNNLFDHSVNHYTNSVSRILGSTGRYLLIYVLIVVGMIVLGLRLPSSFLPDEDQGVFMTIVQLPPGATQERTQKVLDQVTHYYLNNEKADVESVFTVNGFSFSGQAQNAGMAFVSLKPWDQREGKESKVEAILERANAAFAQISDGFVRGFNMPPILELGTATGFDFELIDQGGLGHQALTAARNELLGKARQRPDVLEGVRPNGLEDTVQFKLDVDQEKAQALGVSLSDINETISASLGGYYVNDFIDRGRVKKVYVQADAKYRMLPEDINNLYVRSANGEMVPFSTFSSAKWSYGSPRLERYNGLPSMEILGQSSPGKSTGEAMALMERLASTLPVGIGYDWTGMSYQERLSGNQAPALIGISFVIVFLCLAALYESWSIPFSVMLVVPLGIVGVLLAATLFGQKNDVYFMVGLLTTIGLSAKNAILIVEFAKDLIEKEGKGIIEATLMSVRMRLRPILMTSLAFILGVLPLAVSNGAGSGAQNAVGIGVMGGMVSATLLAIFFVPVFFVVISRRFRKKNA</sequence>
<comment type="similarity">
    <text evidence="2 9">Belongs to the resistance-nodulation-cell division (RND) (TC 2.A.6) family.</text>
</comment>
<dbReference type="Gene3D" id="3.30.70.1320">
    <property type="entry name" value="Multidrug efflux transporter AcrB pore domain like"/>
    <property type="match status" value="1"/>
</dbReference>
<feature type="transmembrane region" description="Helical" evidence="9">
    <location>
        <begin position="441"/>
        <end position="460"/>
    </location>
</feature>
<dbReference type="Proteomes" id="UP001444146">
    <property type="component" value="Unassembled WGS sequence"/>
</dbReference>
<dbReference type="NCBIfam" id="TIGR00915">
    <property type="entry name" value="2A0602"/>
    <property type="match status" value="1"/>
</dbReference>
<evidence type="ECO:0000256" key="8">
    <source>
        <dbReference type="ARBA" id="ARBA00023136"/>
    </source>
</evidence>
<feature type="transmembrane region" description="Helical" evidence="9">
    <location>
        <begin position="466"/>
        <end position="488"/>
    </location>
</feature>
<evidence type="ECO:0000256" key="3">
    <source>
        <dbReference type="ARBA" id="ARBA00022448"/>
    </source>
</evidence>
<dbReference type="InterPro" id="IPR004764">
    <property type="entry name" value="MdtF-like"/>
</dbReference>
<comment type="subcellular location">
    <subcellularLocation>
        <location evidence="1 9">Cell inner membrane</location>
        <topology evidence="1 9">Multi-pass membrane protein</topology>
    </subcellularLocation>
</comment>
<dbReference type="PANTHER" id="PTHR32063">
    <property type="match status" value="1"/>
</dbReference>
<evidence type="ECO:0000313" key="11">
    <source>
        <dbReference type="Proteomes" id="UP001444146"/>
    </source>
</evidence>
<evidence type="ECO:0000256" key="5">
    <source>
        <dbReference type="ARBA" id="ARBA00022519"/>
    </source>
</evidence>
<keyword evidence="6 9" id="KW-0812">Transmembrane</keyword>
<comment type="caution">
    <text evidence="9">Lacks conserved residue(s) required for the propagation of feature annotation.</text>
</comment>
<dbReference type="InterPro" id="IPR001036">
    <property type="entry name" value="Acrflvin-R"/>
</dbReference>
<feature type="transmembrane region" description="Helical" evidence="9">
    <location>
        <begin position="366"/>
        <end position="387"/>
    </location>
</feature>
<accession>A0ABV0HJ09</accession>
<feature type="transmembrane region" description="Helical" evidence="9">
    <location>
        <begin position="541"/>
        <end position="558"/>
    </location>
</feature>
<evidence type="ECO:0000256" key="6">
    <source>
        <dbReference type="ARBA" id="ARBA00022692"/>
    </source>
</evidence>
<dbReference type="RefSeq" id="WP_347794860.1">
    <property type="nucleotide sequence ID" value="NZ_JAYMYY010000002.1"/>
</dbReference>
<feature type="transmembrane region" description="Helical" evidence="9">
    <location>
        <begin position="924"/>
        <end position="948"/>
    </location>
</feature>
<dbReference type="EMBL" id="JAYMYY010000002">
    <property type="protein sequence ID" value="MEO3990449.1"/>
    <property type="molecule type" value="Genomic_DNA"/>
</dbReference>
<name>A0ABV0HJ09_9ENTR</name>
<keyword evidence="3 9" id="KW-0813">Transport</keyword>
<comment type="caution">
    <text evidence="10">The sequence shown here is derived from an EMBL/GenBank/DDBJ whole genome shotgun (WGS) entry which is preliminary data.</text>
</comment>
<keyword evidence="7 9" id="KW-1133">Transmembrane helix</keyword>
<keyword evidence="5 9" id="KW-0997">Cell inner membrane</keyword>